<organism evidence="1 2">
    <name type="scientific">Ruicaihuangia caeni</name>
    <dbReference type="NCBI Taxonomy" id="3042517"/>
    <lineage>
        <taxon>Bacteria</taxon>
        <taxon>Bacillati</taxon>
        <taxon>Actinomycetota</taxon>
        <taxon>Actinomycetes</taxon>
        <taxon>Micrococcales</taxon>
        <taxon>Microbacteriaceae</taxon>
        <taxon>Ruicaihuangia</taxon>
    </lineage>
</organism>
<proteinExistence type="predicted"/>
<dbReference type="EMBL" id="JASATX010000001">
    <property type="protein sequence ID" value="MDI2098006.1"/>
    <property type="molecule type" value="Genomic_DNA"/>
</dbReference>
<keyword evidence="2" id="KW-1185">Reference proteome</keyword>
<evidence type="ECO:0000313" key="1">
    <source>
        <dbReference type="EMBL" id="MDI2098006.1"/>
    </source>
</evidence>
<dbReference type="AlphaFoldDB" id="A0AAW6T5Q4"/>
<gene>
    <name evidence="1" type="ORF">QF206_03365</name>
</gene>
<evidence type="ECO:0000313" key="2">
    <source>
        <dbReference type="Proteomes" id="UP001321506"/>
    </source>
</evidence>
<protein>
    <submittedName>
        <fullName evidence="1">Uncharacterized protein</fullName>
    </submittedName>
</protein>
<dbReference type="Proteomes" id="UP001321506">
    <property type="component" value="Unassembled WGS sequence"/>
</dbReference>
<dbReference type="RefSeq" id="WP_281487774.1">
    <property type="nucleotide sequence ID" value="NZ_JASATX010000001.1"/>
</dbReference>
<name>A0AAW6T5Q4_9MICO</name>
<sequence length="69" mass="7859">MASVEILISDQKILEYVREKYGLHEGENVGVEVSVETQLPVHNSVVSHLVKVELTYPMEFGELERLAEF</sequence>
<accession>A0AAW6T5Q4</accession>
<reference evidence="1 2" key="1">
    <citation type="submission" date="2023-04" db="EMBL/GenBank/DDBJ databases">
        <title>Klugiella caeni sp. nov. isolated from the sludge of biochemical tank.</title>
        <authorList>
            <person name="Geng K."/>
        </authorList>
    </citation>
    <scope>NUCLEOTIDE SEQUENCE [LARGE SCALE GENOMIC DNA]</scope>
    <source>
        <strain evidence="1 2">YN-L-19</strain>
    </source>
</reference>
<comment type="caution">
    <text evidence="1">The sequence shown here is derived from an EMBL/GenBank/DDBJ whole genome shotgun (WGS) entry which is preliminary data.</text>
</comment>